<dbReference type="Pfam" id="PF09858">
    <property type="entry name" value="DUF2085"/>
    <property type="match status" value="1"/>
</dbReference>
<reference evidence="2 3" key="1">
    <citation type="journal article" date="2009" name="Stand. Genomic Sci.">
        <title>Complete genome sequence of Rhodothermus marinus type strain (R-10).</title>
        <authorList>
            <person name="Nolan M."/>
            <person name="Tindall B.J."/>
            <person name="Pomrenke H."/>
            <person name="Lapidus A."/>
            <person name="Copeland A."/>
            <person name="Glavina Del Rio T."/>
            <person name="Lucas S."/>
            <person name="Chen F."/>
            <person name="Tice H."/>
            <person name="Cheng J.F."/>
            <person name="Saunders E."/>
            <person name="Han C."/>
            <person name="Bruce D."/>
            <person name="Goodwin L."/>
            <person name="Chain P."/>
            <person name="Pitluck S."/>
            <person name="Ovchinikova G."/>
            <person name="Pati A."/>
            <person name="Ivanova N."/>
            <person name="Mavromatis K."/>
            <person name="Chen A."/>
            <person name="Palaniappan K."/>
            <person name="Land M."/>
            <person name="Hauser L."/>
            <person name="Chang Y.J."/>
            <person name="Jeffries C.D."/>
            <person name="Brettin T."/>
            <person name="Goker M."/>
            <person name="Bristow J."/>
            <person name="Eisen J.A."/>
            <person name="Markowitz V."/>
            <person name="Hugenholtz P."/>
            <person name="Kyrpides N.C."/>
            <person name="Klenk H.P."/>
            <person name="Detter J.C."/>
        </authorList>
    </citation>
    <scope>NUCLEOTIDE SEQUENCE [LARGE SCALE GENOMIC DNA]</scope>
    <source>
        <strain evidence="3">ATCC 43812 / DSM 4252 / R-10</strain>
    </source>
</reference>
<feature type="transmembrane region" description="Helical" evidence="1">
    <location>
        <begin position="129"/>
        <end position="146"/>
    </location>
</feature>
<sequence>MALQSSRVPLLAAGVTGLLLLLISLPPFVPPSIRALLMAAFAPVCHQLPDRSFWIDGVQLAVCQRCYGIYTGLFLGSLLLPLLGDGARWIYRRAPLVLSGALLPPALDWGLQLVHLWHNTPLTRTLTGLWFGLGAGLLLAATLRYAPRKTQPCPA</sequence>
<organism evidence="2 3">
    <name type="scientific">Rhodothermus marinus (strain ATCC 43812 / DSM 4252 / R-10)</name>
    <name type="common">Rhodothermus obamensis</name>
    <dbReference type="NCBI Taxonomy" id="518766"/>
    <lineage>
        <taxon>Bacteria</taxon>
        <taxon>Pseudomonadati</taxon>
        <taxon>Rhodothermota</taxon>
        <taxon>Rhodothermia</taxon>
        <taxon>Rhodothermales</taxon>
        <taxon>Rhodothermaceae</taxon>
        <taxon>Rhodothermus</taxon>
    </lineage>
</organism>
<dbReference type="Proteomes" id="UP000002221">
    <property type="component" value="Chromosome"/>
</dbReference>
<evidence type="ECO:0000313" key="3">
    <source>
        <dbReference type="Proteomes" id="UP000002221"/>
    </source>
</evidence>
<protein>
    <submittedName>
        <fullName evidence="2">Membrane protein-like protein</fullName>
    </submittedName>
</protein>
<dbReference type="STRING" id="518766.Rmar_1920"/>
<dbReference type="InterPro" id="IPR019206">
    <property type="entry name" value="DUF2085_TM"/>
</dbReference>
<dbReference type="EMBL" id="CP001807">
    <property type="protein sequence ID" value="ACY48803.1"/>
    <property type="molecule type" value="Genomic_DNA"/>
</dbReference>
<name>D0MJZ5_RHOM4</name>
<proteinExistence type="predicted"/>
<evidence type="ECO:0000256" key="1">
    <source>
        <dbReference type="SAM" id="Phobius"/>
    </source>
</evidence>
<keyword evidence="1" id="KW-0812">Transmembrane</keyword>
<dbReference type="OrthoDB" id="9810176at2"/>
<gene>
    <name evidence="2" type="ordered locus">Rmar_1920</name>
</gene>
<keyword evidence="3" id="KW-1185">Reference proteome</keyword>
<dbReference type="KEGG" id="rmr:Rmar_1920"/>
<dbReference type="AlphaFoldDB" id="D0MJZ5"/>
<evidence type="ECO:0000313" key="2">
    <source>
        <dbReference type="EMBL" id="ACY48803.1"/>
    </source>
</evidence>
<dbReference type="eggNOG" id="COG3815">
    <property type="taxonomic scope" value="Bacteria"/>
</dbReference>
<keyword evidence="1" id="KW-1133">Transmembrane helix</keyword>
<dbReference type="RefSeq" id="WP_012844414.1">
    <property type="nucleotide sequence ID" value="NC_013501.1"/>
</dbReference>
<keyword evidence="1" id="KW-0472">Membrane</keyword>
<feature type="transmembrane region" description="Helical" evidence="1">
    <location>
        <begin position="67"/>
        <end position="84"/>
    </location>
</feature>
<accession>D0MJZ5</accession>
<dbReference type="HOGENOM" id="CLU_1659505_0_0_10"/>
<feature type="transmembrane region" description="Helical" evidence="1">
    <location>
        <begin position="96"/>
        <end position="117"/>
    </location>
</feature>